<reference evidence="2" key="1">
    <citation type="submission" date="2018-05" db="EMBL/GenBank/DDBJ databases">
        <authorList>
            <person name="Lanie J.A."/>
            <person name="Ng W.-L."/>
            <person name="Kazmierczak K.M."/>
            <person name="Andrzejewski T.M."/>
            <person name="Davidsen T.M."/>
            <person name="Wayne K.J."/>
            <person name="Tettelin H."/>
            <person name="Glass J.I."/>
            <person name="Rusch D."/>
            <person name="Podicherti R."/>
            <person name="Tsui H.-C.T."/>
            <person name="Winkler M.E."/>
        </authorList>
    </citation>
    <scope>NUCLEOTIDE SEQUENCE</scope>
</reference>
<keyword evidence="1" id="KW-0472">Membrane</keyword>
<proteinExistence type="predicted"/>
<keyword evidence="1" id="KW-1133">Transmembrane helix</keyword>
<protein>
    <submittedName>
        <fullName evidence="2">Uncharacterized protein</fullName>
    </submittedName>
</protein>
<organism evidence="2">
    <name type="scientific">marine metagenome</name>
    <dbReference type="NCBI Taxonomy" id="408172"/>
    <lineage>
        <taxon>unclassified sequences</taxon>
        <taxon>metagenomes</taxon>
        <taxon>ecological metagenomes</taxon>
    </lineage>
</organism>
<dbReference type="AlphaFoldDB" id="A0A381TS71"/>
<evidence type="ECO:0000256" key="1">
    <source>
        <dbReference type="SAM" id="Phobius"/>
    </source>
</evidence>
<dbReference type="EMBL" id="UINC01005074">
    <property type="protein sequence ID" value="SVA18895.1"/>
    <property type="molecule type" value="Genomic_DNA"/>
</dbReference>
<name>A0A381TS71_9ZZZZ</name>
<sequence length="42" mass="4722">MTLQLVLGLIFILMIASVPLLHMGLYRYLSGRISKDMGDDPE</sequence>
<gene>
    <name evidence="2" type="ORF">METZ01_LOCUS71749</name>
</gene>
<feature type="transmembrane region" description="Helical" evidence="1">
    <location>
        <begin position="6"/>
        <end position="29"/>
    </location>
</feature>
<accession>A0A381TS71</accession>
<keyword evidence="1" id="KW-0812">Transmembrane</keyword>
<evidence type="ECO:0000313" key="2">
    <source>
        <dbReference type="EMBL" id="SVA18895.1"/>
    </source>
</evidence>